<gene>
    <name evidence="2" type="ORF">NWFMUON74_03770</name>
</gene>
<keyword evidence="3" id="KW-1185">Reference proteome</keyword>
<dbReference type="NCBIfam" id="TIGR03816">
    <property type="entry name" value="tadE_like_DECH"/>
    <property type="match status" value="1"/>
</dbReference>
<dbReference type="EMBL" id="AP023396">
    <property type="protein sequence ID" value="BCK52605.1"/>
    <property type="molecule type" value="Genomic_DNA"/>
</dbReference>
<protein>
    <recommendedName>
        <fullName evidence="1">Putative Flp pilus-assembly TadG-like N-terminal domain-containing protein</fullName>
    </recommendedName>
</protein>
<dbReference type="KEGG" id="nwl:NWFMUON74_03770"/>
<dbReference type="GeneID" id="80351622"/>
<evidence type="ECO:0000313" key="2">
    <source>
        <dbReference type="EMBL" id="BCK52605.1"/>
    </source>
</evidence>
<dbReference type="Pfam" id="PF13400">
    <property type="entry name" value="Tad"/>
    <property type="match status" value="1"/>
</dbReference>
<dbReference type="RefSeq" id="WP_269475340.1">
    <property type="nucleotide sequence ID" value="NZ_AP023396.1"/>
</dbReference>
<reference evidence="2 3" key="1">
    <citation type="submission" date="2020-08" db="EMBL/GenBank/DDBJ databases">
        <title>Genome Sequencing of Nocardia wallacei strain FMUON74 and assembly.</title>
        <authorList>
            <person name="Toyokawa M."/>
            <person name="Uesaka K."/>
        </authorList>
    </citation>
    <scope>NUCLEOTIDE SEQUENCE [LARGE SCALE GENOMIC DNA]</scope>
    <source>
        <strain evidence="2 3">FMUON74</strain>
    </source>
</reference>
<evidence type="ECO:0000259" key="1">
    <source>
        <dbReference type="Pfam" id="PF13400"/>
    </source>
</evidence>
<dbReference type="InterPro" id="IPR021202">
    <property type="entry name" value="Rv3654c-like"/>
</dbReference>
<dbReference type="AlphaFoldDB" id="A0A7G1KC97"/>
<proteinExistence type="predicted"/>
<accession>A0A7G1KC97</accession>
<evidence type="ECO:0000313" key="3">
    <source>
        <dbReference type="Proteomes" id="UP000516173"/>
    </source>
</evidence>
<feature type="domain" description="Putative Flp pilus-assembly TadG-like N-terminal" evidence="1">
    <location>
        <begin position="11"/>
        <end position="56"/>
    </location>
</feature>
<dbReference type="InterPro" id="IPR028087">
    <property type="entry name" value="Tad_N"/>
</dbReference>
<name>A0A7G1KC97_9NOCA</name>
<organism evidence="2 3">
    <name type="scientific">Nocardia wallacei</name>
    <dbReference type="NCBI Taxonomy" id="480035"/>
    <lineage>
        <taxon>Bacteria</taxon>
        <taxon>Bacillati</taxon>
        <taxon>Actinomycetota</taxon>
        <taxon>Actinomycetes</taxon>
        <taxon>Mycobacteriales</taxon>
        <taxon>Nocardiaceae</taxon>
        <taxon>Nocardia</taxon>
    </lineage>
</organism>
<dbReference type="Proteomes" id="UP000516173">
    <property type="component" value="Chromosome"/>
</dbReference>
<sequence>MRAGRWRAADGVATITACLVLAALFMATLLIAHVGTVIVARHRAQAAADLSALAAAGGLVAGGDAGCARAEELARRMRARVKSCTTVEWDATVTVTIAILLGPLGARTVSATARAGPVS</sequence>